<organism evidence="1 2">
    <name type="scientific">Planobispora takensis</name>
    <dbReference type="NCBI Taxonomy" id="1367882"/>
    <lineage>
        <taxon>Bacteria</taxon>
        <taxon>Bacillati</taxon>
        <taxon>Actinomycetota</taxon>
        <taxon>Actinomycetes</taxon>
        <taxon>Streptosporangiales</taxon>
        <taxon>Streptosporangiaceae</taxon>
        <taxon>Planobispora</taxon>
    </lineage>
</organism>
<sequence length="71" mass="7050">MHGLGRSGRLLTSTALVLAVVMVALATSGIVLLKLIGCGPALAVIVDATATTRGSRWPPSGRIGAGAGRRG</sequence>
<dbReference type="EMBL" id="BOOK01000046">
    <property type="protein sequence ID" value="GII04095.1"/>
    <property type="molecule type" value="Genomic_DNA"/>
</dbReference>
<evidence type="ECO:0000313" key="1">
    <source>
        <dbReference type="EMBL" id="GII04095.1"/>
    </source>
</evidence>
<gene>
    <name evidence="1" type="ORF">Pta02_61030</name>
</gene>
<keyword evidence="2" id="KW-1185">Reference proteome</keyword>
<comment type="caution">
    <text evidence="1">The sequence shown here is derived from an EMBL/GenBank/DDBJ whole genome shotgun (WGS) entry which is preliminary data.</text>
</comment>
<dbReference type="AlphaFoldDB" id="A0A8J3T4T9"/>
<protein>
    <submittedName>
        <fullName evidence="1">Uncharacterized protein</fullName>
    </submittedName>
</protein>
<proteinExistence type="predicted"/>
<name>A0A8J3T4T9_9ACTN</name>
<dbReference type="Proteomes" id="UP000634476">
    <property type="component" value="Unassembled WGS sequence"/>
</dbReference>
<evidence type="ECO:0000313" key="2">
    <source>
        <dbReference type="Proteomes" id="UP000634476"/>
    </source>
</evidence>
<dbReference type="RefSeq" id="WP_203878358.1">
    <property type="nucleotide sequence ID" value="NZ_BOOK01000046.1"/>
</dbReference>
<accession>A0A8J3T4T9</accession>
<reference evidence="1" key="1">
    <citation type="submission" date="2021-01" db="EMBL/GenBank/DDBJ databases">
        <title>Whole genome shotgun sequence of Planobispora takensis NBRC 109077.</title>
        <authorList>
            <person name="Komaki H."/>
            <person name="Tamura T."/>
        </authorList>
    </citation>
    <scope>NUCLEOTIDE SEQUENCE</scope>
    <source>
        <strain evidence="1">NBRC 109077</strain>
    </source>
</reference>